<feature type="transmembrane region" description="Helical" evidence="7">
    <location>
        <begin position="106"/>
        <end position="126"/>
    </location>
</feature>
<dbReference type="Gene3D" id="1.20.1250.20">
    <property type="entry name" value="MFS general substrate transporter like domains"/>
    <property type="match status" value="1"/>
</dbReference>
<comment type="caution">
    <text evidence="9">The sequence shown here is derived from an EMBL/GenBank/DDBJ whole genome shotgun (WGS) entry which is preliminary data.</text>
</comment>
<reference evidence="9 10" key="1">
    <citation type="submission" date="2018-08" db="EMBL/GenBank/DDBJ databases">
        <title>Actinomadura jelena sp. nov., a novel Actinomycete isolated from soil in Chad.</title>
        <authorList>
            <person name="Shi L."/>
        </authorList>
    </citation>
    <scope>NUCLEOTIDE SEQUENCE [LARGE SCALE GENOMIC DNA]</scope>
    <source>
        <strain evidence="9 10">NEAU-G17</strain>
    </source>
</reference>
<feature type="transmembrane region" description="Helical" evidence="7">
    <location>
        <begin position="296"/>
        <end position="315"/>
    </location>
</feature>
<sequence length="502" mass="51640">MTWPPRRWAVLAVLSGSLLIIAMDATILNVAFPSLVADLQPASVEQLWIIDAYALVLSGLLITAGALGDRWGRRRLLILGFVVFAAASLLAVAASAPWVVIVARGLLGVGGAAIMPSTISLLRAVFTDPRERAVAYSVWTAVIGAGMALGPLVGGLVVQASGWKAAFLLNIPVAVVCVGFALWLVPESSHPRAGRWDWWGVVLSAVGMVALAGGIKLVGGHDVPAGLGLLVVAAVTLTVFVRRELRLDNPLLQVRMFGNPVFTVSAVAIFLGMMALGAVLFLITQWFQYARGLEPFAAGLRLLPAPAALIVAPLFTPRLMERFGVRVVLGAGMALAAAGMAVPWAADLAGRLEYAEIAVALVCLGTGFGIAATAASVALLSSSPQEEAGGAAAVEEISYELGGAMGVAAIGSLAAVLYRGHVPDLGLGEDQMARVRDSIGEAAVVAAQNGGGLGAHITAVAASSFTHALGVSFAAAAVLLLASGYVGYRIIPASFRPTENTH</sequence>
<dbReference type="Gene3D" id="1.20.1720.10">
    <property type="entry name" value="Multidrug resistance protein D"/>
    <property type="match status" value="1"/>
</dbReference>
<dbReference type="Proteomes" id="UP000261811">
    <property type="component" value="Unassembled WGS sequence"/>
</dbReference>
<dbReference type="GO" id="GO:0005886">
    <property type="term" value="C:plasma membrane"/>
    <property type="evidence" value="ECO:0007669"/>
    <property type="project" value="UniProtKB-SubCell"/>
</dbReference>
<keyword evidence="10" id="KW-1185">Reference proteome</keyword>
<dbReference type="RefSeq" id="WP_117356959.1">
    <property type="nucleotide sequence ID" value="NZ_QURH01000167.1"/>
</dbReference>
<evidence type="ECO:0000256" key="3">
    <source>
        <dbReference type="ARBA" id="ARBA00022475"/>
    </source>
</evidence>
<dbReference type="GO" id="GO:0022857">
    <property type="term" value="F:transmembrane transporter activity"/>
    <property type="evidence" value="ECO:0007669"/>
    <property type="project" value="InterPro"/>
</dbReference>
<dbReference type="PROSITE" id="PS50850">
    <property type="entry name" value="MFS"/>
    <property type="match status" value="1"/>
</dbReference>
<keyword evidence="4 7" id="KW-0812">Transmembrane</keyword>
<evidence type="ECO:0000313" key="10">
    <source>
        <dbReference type="Proteomes" id="UP000261811"/>
    </source>
</evidence>
<dbReference type="InterPro" id="IPR020846">
    <property type="entry name" value="MFS_dom"/>
</dbReference>
<feature type="transmembrane region" description="Helical" evidence="7">
    <location>
        <begin position="261"/>
        <end position="284"/>
    </location>
</feature>
<name>A0A372JPT4_9ACTN</name>
<feature type="transmembrane region" description="Helical" evidence="7">
    <location>
        <begin position="327"/>
        <end position="345"/>
    </location>
</feature>
<proteinExistence type="predicted"/>
<feature type="transmembrane region" description="Helical" evidence="7">
    <location>
        <begin position="401"/>
        <end position="418"/>
    </location>
</feature>
<dbReference type="PANTHER" id="PTHR42718:SF47">
    <property type="entry name" value="METHYL VIOLOGEN RESISTANCE PROTEIN SMVA"/>
    <property type="match status" value="1"/>
</dbReference>
<evidence type="ECO:0000256" key="5">
    <source>
        <dbReference type="ARBA" id="ARBA00022989"/>
    </source>
</evidence>
<comment type="subcellular location">
    <subcellularLocation>
        <location evidence="1">Cell membrane</location>
        <topology evidence="1">Multi-pass membrane protein</topology>
    </subcellularLocation>
</comment>
<dbReference type="AlphaFoldDB" id="A0A372JPT4"/>
<feature type="transmembrane region" description="Helical" evidence="7">
    <location>
        <begin position="76"/>
        <end position="100"/>
    </location>
</feature>
<evidence type="ECO:0000313" key="9">
    <source>
        <dbReference type="EMBL" id="RFU42041.1"/>
    </source>
</evidence>
<dbReference type="Pfam" id="PF07690">
    <property type="entry name" value="MFS_1"/>
    <property type="match status" value="1"/>
</dbReference>
<evidence type="ECO:0000256" key="2">
    <source>
        <dbReference type="ARBA" id="ARBA00022448"/>
    </source>
</evidence>
<feature type="domain" description="Major facilitator superfamily (MFS) profile" evidence="8">
    <location>
        <begin position="10"/>
        <end position="495"/>
    </location>
</feature>
<accession>A0A372JPT4</accession>
<keyword evidence="2" id="KW-0813">Transport</keyword>
<dbReference type="CDD" id="cd17321">
    <property type="entry name" value="MFS_MMR_MDR_like"/>
    <property type="match status" value="1"/>
</dbReference>
<feature type="transmembrane region" description="Helical" evidence="7">
    <location>
        <begin position="198"/>
        <end position="217"/>
    </location>
</feature>
<dbReference type="PANTHER" id="PTHR42718">
    <property type="entry name" value="MAJOR FACILITATOR SUPERFAMILY MULTIDRUG TRANSPORTER MFSC"/>
    <property type="match status" value="1"/>
</dbReference>
<dbReference type="InterPro" id="IPR036259">
    <property type="entry name" value="MFS_trans_sf"/>
</dbReference>
<keyword evidence="6 7" id="KW-0472">Membrane</keyword>
<evidence type="ECO:0000256" key="7">
    <source>
        <dbReference type="SAM" id="Phobius"/>
    </source>
</evidence>
<protein>
    <submittedName>
        <fullName evidence="9">MFS transporter</fullName>
    </submittedName>
</protein>
<organism evidence="9 10">
    <name type="scientific">Actinomadura logoneensis</name>
    <dbReference type="NCBI Taxonomy" id="2293572"/>
    <lineage>
        <taxon>Bacteria</taxon>
        <taxon>Bacillati</taxon>
        <taxon>Actinomycetota</taxon>
        <taxon>Actinomycetes</taxon>
        <taxon>Streptosporangiales</taxon>
        <taxon>Thermomonosporaceae</taxon>
        <taxon>Actinomadura</taxon>
    </lineage>
</organism>
<dbReference type="OrthoDB" id="3218509at2"/>
<feature type="transmembrane region" description="Helical" evidence="7">
    <location>
        <begin position="357"/>
        <end position="380"/>
    </location>
</feature>
<keyword evidence="3" id="KW-1003">Cell membrane</keyword>
<feature type="transmembrane region" description="Helical" evidence="7">
    <location>
        <begin position="223"/>
        <end position="241"/>
    </location>
</feature>
<evidence type="ECO:0000256" key="1">
    <source>
        <dbReference type="ARBA" id="ARBA00004651"/>
    </source>
</evidence>
<dbReference type="EMBL" id="QURH01000167">
    <property type="protein sequence ID" value="RFU42041.1"/>
    <property type="molecule type" value="Genomic_DNA"/>
</dbReference>
<gene>
    <name evidence="9" type="ORF">DZF91_08660</name>
</gene>
<evidence type="ECO:0000256" key="6">
    <source>
        <dbReference type="ARBA" id="ARBA00023136"/>
    </source>
</evidence>
<keyword evidence="5 7" id="KW-1133">Transmembrane helix</keyword>
<feature type="transmembrane region" description="Helical" evidence="7">
    <location>
        <begin position="468"/>
        <end position="488"/>
    </location>
</feature>
<evidence type="ECO:0000259" key="8">
    <source>
        <dbReference type="PROSITE" id="PS50850"/>
    </source>
</evidence>
<feature type="transmembrane region" description="Helical" evidence="7">
    <location>
        <begin position="165"/>
        <end position="186"/>
    </location>
</feature>
<feature type="transmembrane region" description="Helical" evidence="7">
    <location>
        <begin position="47"/>
        <end position="67"/>
    </location>
</feature>
<evidence type="ECO:0000256" key="4">
    <source>
        <dbReference type="ARBA" id="ARBA00022692"/>
    </source>
</evidence>
<feature type="transmembrane region" description="Helical" evidence="7">
    <location>
        <begin position="133"/>
        <end position="153"/>
    </location>
</feature>
<dbReference type="InterPro" id="IPR011701">
    <property type="entry name" value="MFS"/>
</dbReference>
<dbReference type="PRINTS" id="PR01036">
    <property type="entry name" value="TCRTETB"/>
</dbReference>
<dbReference type="SUPFAM" id="SSF103473">
    <property type="entry name" value="MFS general substrate transporter"/>
    <property type="match status" value="1"/>
</dbReference>